<dbReference type="GO" id="GO:0031417">
    <property type="term" value="C:NatC complex"/>
    <property type="evidence" value="ECO:0007669"/>
    <property type="project" value="InterPro"/>
</dbReference>
<dbReference type="STRING" id="933084.A0A067PY88"/>
<organism evidence="6 7">
    <name type="scientific">Jaapia argillacea MUCL 33604</name>
    <dbReference type="NCBI Taxonomy" id="933084"/>
    <lineage>
        <taxon>Eukaryota</taxon>
        <taxon>Fungi</taxon>
        <taxon>Dikarya</taxon>
        <taxon>Basidiomycota</taxon>
        <taxon>Agaricomycotina</taxon>
        <taxon>Agaricomycetes</taxon>
        <taxon>Agaricomycetidae</taxon>
        <taxon>Jaapiales</taxon>
        <taxon>Jaapiaceae</taxon>
        <taxon>Jaapia</taxon>
    </lineage>
</organism>
<sequence>MDLYSDLPGGDDFRDARSIFEEAARDMEPGGTILMDGFTMQDAMSAIEIGEPRMDSGMVTEDEPTPSFNPLTPLLPEEVCWILDRSLACEMEWHTGNALSQTVFTLVYVHHMQDINPEYMVFGHDEEDPLRPLELITIVLRAGVTGLLKSCDLAWRELSKARVKDGEDFQGEKCEVSLLEGLSISTTVKRLDLALEWIRTSLPVPEYLRDDLACRLSFRKILIQLMALNLSNDRYRLQALVSSARQLLRRIRSRPPADPDLNSPARHAFDRNVTRRLHFFMPLRPIEMPPQERTWQKVEDFIQSWQEICYLSTTTSLSTWQIYGSLLMTRPRPTQNFPYFRSLAQSFFFDGSTFVGRFDIPWISERFFLETLGITFEQFAWLTRRYWVGMGPPPLREAEGLLIKVMMPHIRSFWCNAPRQRRFLSKSLLQWQALYDAFSILAENTAAPDDREVRIIKAVPKAILVWRLSIIREIVFSGFQQELYMADERASAYWYASRVLECQLNVLDDLLGFVSRDPRFGVYPELNFQHQLATALQGMTTAMFIITLKDLKFSCARARLNFNRRHKWAFDPQYHLLQTPPVAQPDFEQFIGECSSVTDEGSNPTPSDLFEQSKSILVHLSSSAASYGWAGRWHEDRLQVVSDLTKACVRLGAICSNTRTLDETVLSWNPSIDPWFPVVAT</sequence>
<protein>
    <recommendedName>
        <fullName evidence="8">Mak10 subunit, NatC N(Alpha)-terminal acetyltransferase</fullName>
    </recommendedName>
</protein>
<dbReference type="InterPro" id="IPR007244">
    <property type="entry name" value="Naa35_N"/>
</dbReference>
<dbReference type="OrthoDB" id="269405at2759"/>
<dbReference type="InParanoid" id="A0A067PY88"/>
<evidence type="ECO:0008006" key="8">
    <source>
        <dbReference type="Google" id="ProtNLM"/>
    </source>
</evidence>
<dbReference type="PANTHER" id="PTHR21373:SF0">
    <property type="entry name" value="N-ALPHA-ACETYLTRANSFERASE 35, NATC AUXILIARY SUBUNIT"/>
    <property type="match status" value="1"/>
</dbReference>
<proteinExistence type="inferred from homology"/>
<evidence type="ECO:0000259" key="4">
    <source>
        <dbReference type="Pfam" id="PF04112"/>
    </source>
</evidence>
<evidence type="ECO:0000256" key="1">
    <source>
        <dbReference type="ARBA" id="ARBA00004496"/>
    </source>
</evidence>
<dbReference type="FunCoup" id="A0A067PY88">
    <property type="interactions" value="435"/>
</dbReference>
<reference evidence="7" key="1">
    <citation type="journal article" date="2014" name="Proc. Natl. Acad. Sci. U.S.A.">
        <title>Extensive sampling of basidiomycete genomes demonstrates inadequacy of the white-rot/brown-rot paradigm for wood decay fungi.</title>
        <authorList>
            <person name="Riley R."/>
            <person name="Salamov A.A."/>
            <person name="Brown D.W."/>
            <person name="Nagy L.G."/>
            <person name="Floudas D."/>
            <person name="Held B.W."/>
            <person name="Levasseur A."/>
            <person name="Lombard V."/>
            <person name="Morin E."/>
            <person name="Otillar R."/>
            <person name="Lindquist E.A."/>
            <person name="Sun H."/>
            <person name="LaButti K.M."/>
            <person name="Schmutz J."/>
            <person name="Jabbour D."/>
            <person name="Luo H."/>
            <person name="Baker S.E."/>
            <person name="Pisabarro A.G."/>
            <person name="Walton J.D."/>
            <person name="Blanchette R.A."/>
            <person name="Henrissat B."/>
            <person name="Martin F."/>
            <person name="Cullen D."/>
            <person name="Hibbett D.S."/>
            <person name="Grigoriev I.V."/>
        </authorList>
    </citation>
    <scope>NUCLEOTIDE SEQUENCE [LARGE SCALE GENOMIC DNA]</scope>
    <source>
        <strain evidence="7">MUCL 33604</strain>
    </source>
</reference>
<dbReference type="PANTHER" id="PTHR21373">
    <property type="entry name" value="GLUCOSE REPRESSIBLE PROTEIN MAK10"/>
    <property type="match status" value="1"/>
</dbReference>
<keyword evidence="3" id="KW-0963">Cytoplasm</keyword>
<evidence type="ECO:0000256" key="2">
    <source>
        <dbReference type="ARBA" id="ARBA00006289"/>
    </source>
</evidence>
<feature type="domain" description="NAA35-like TPR repeats" evidence="5">
    <location>
        <begin position="403"/>
        <end position="501"/>
    </location>
</feature>
<name>A0A067PY88_9AGAM</name>
<comment type="subcellular location">
    <subcellularLocation>
        <location evidence="1">Cytoplasm</location>
    </subcellularLocation>
</comment>
<dbReference type="Pfam" id="PF25789">
    <property type="entry name" value="TPR_NAA35"/>
    <property type="match status" value="1"/>
</dbReference>
<comment type="similarity">
    <text evidence="2">Belongs to the MAK10 family.</text>
</comment>
<dbReference type="AlphaFoldDB" id="A0A067PY88"/>
<evidence type="ECO:0000313" key="7">
    <source>
        <dbReference type="Proteomes" id="UP000027265"/>
    </source>
</evidence>
<gene>
    <name evidence="6" type="ORF">JAAARDRAFT_33351</name>
</gene>
<dbReference type="EMBL" id="KL197715">
    <property type="protein sequence ID" value="KDQ59783.1"/>
    <property type="molecule type" value="Genomic_DNA"/>
</dbReference>
<evidence type="ECO:0000259" key="5">
    <source>
        <dbReference type="Pfam" id="PF25789"/>
    </source>
</evidence>
<dbReference type="HOGENOM" id="CLU_017051_0_0_1"/>
<feature type="domain" description="NAA35-like N-terminal" evidence="4">
    <location>
        <begin position="33"/>
        <end position="186"/>
    </location>
</feature>
<keyword evidence="7" id="KW-1185">Reference proteome</keyword>
<evidence type="ECO:0000313" key="6">
    <source>
        <dbReference type="EMBL" id="KDQ59783.1"/>
    </source>
</evidence>
<accession>A0A067PY88</accession>
<dbReference type="Proteomes" id="UP000027265">
    <property type="component" value="Unassembled WGS sequence"/>
</dbReference>
<dbReference type="InterPro" id="IPR057983">
    <property type="entry name" value="NAA35-like_N"/>
</dbReference>
<evidence type="ECO:0000256" key="3">
    <source>
        <dbReference type="ARBA" id="ARBA00022490"/>
    </source>
</evidence>
<dbReference type="Pfam" id="PF04112">
    <property type="entry name" value="Mak10"/>
    <property type="match status" value="1"/>
</dbReference>
<dbReference type="InterPro" id="IPR057982">
    <property type="entry name" value="TPR_NAA35"/>
</dbReference>